<dbReference type="Gene3D" id="1.10.1520.10">
    <property type="entry name" value="Ribonuclease III domain"/>
    <property type="match status" value="1"/>
</dbReference>
<dbReference type="Pfam" id="PF22935">
    <property type="entry name" value="RM44_endonuclase"/>
    <property type="match status" value="1"/>
</dbReference>
<dbReference type="CTD" id="65080"/>
<dbReference type="Proteomes" id="UP000694925">
    <property type="component" value="Unplaced"/>
</dbReference>
<dbReference type="SMART" id="SM00535">
    <property type="entry name" value="RIBOc"/>
    <property type="match status" value="1"/>
</dbReference>
<dbReference type="GO" id="GO:0006396">
    <property type="term" value="P:RNA processing"/>
    <property type="evidence" value="ECO:0007669"/>
    <property type="project" value="InterPro"/>
</dbReference>
<dbReference type="AlphaFoldDB" id="A0AAJ7J5V4"/>
<evidence type="ECO:0000259" key="8">
    <source>
        <dbReference type="SMART" id="SM00535"/>
    </source>
</evidence>
<keyword evidence="5" id="KW-0687">Ribonucleoprotein</keyword>
<keyword evidence="4" id="KW-0496">Mitochondrion</keyword>
<dbReference type="InterPro" id="IPR036389">
    <property type="entry name" value="RNase_III_sf"/>
</dbReference>
<evidence type="ECO:0000313" key="9">
    <source>
        <dbReference type="Proteomes" id="UP000694925"/>
    </source>
</evidence>
<keyword evidence="2" id="KW-0809">Transit peptide</keyword>
<gene>
    <name evidence="10" type="primary">LOC108627855</name>
</gene>
<dbReference type="GO" id="GO:0003725">
    <property type="term" value="F:double-stranded RNA binding"/>
    <property type="evidence" value="ECO:0007669"/>
    <property type="project" value="InterPro"/>
</dbReference>
<evidence type="ECO:0000313" key="10">
    <source>
        <dbReference type="RefSeq" id="XP_017884892.1"/>
    </source>
</evidence>
<organism evidence="9 10">
    <name type="scientific">Ceratina calcarata</name>
    <dbReference type="NCBI Taxonomy" id="156304"/>
    <lineage>
        <taxon>Eukaryota</taxon>
        <taxon>Metazoa</taxon>
        <taxon>Ecdysozoa</taxon>
        <taxon>Arthropoda</taxon>
        <taxon>Hexapoda</taxon>
        <taxon>Insecta</taxon>
        <taxon>Pterygota</taxon>
        <taxon>Neoptera</taxon>
        <taxon>Endopterygota</taxon>
        <taxon>Hymenoptera</taxon>
        <taxon>Apocrita</taxon>
        <taxon>Aculeata</taxon>
        <taxon>Apoidea</taxon>
        <taxon>Anthophila</taxon>
        <taxon>Apidae</taxon>
        <taxon>Ceratina</taxon>
        <taxon>Zadontomerus</taxon>
    </lineage>
</organism>
<accession>A0AAJ7J5V4</accession>
<protein>
    <recommendedName>
        <fullName evidence="7">Large ribosomal subunit protein mL44</fullName>
    </recommendedName>
</protein>
<keyword evidence="9" id="KW-1185">Reference proteome</keyword>
<evidence type="ECO:0000256" key="4">
    <source>
        <dbReference type="ARBA" id="ARBA00023128"/>
    </source>
</evidence>
<dbReference type="Gene3D" id="3.30.160.20">
    <property type="match status" value="1"/>
</dbReference>
<reference evidence="10" key="1">
    <citation type="submission" date="2025-08" db="UniProtKB">
        <authorList>
            <consortium name="RefSeq"/>
        </authorList>
    </citation>
    <scope>IDENTIFICATION</scope>
    <source>
        <tissue evidence="10">Whole body</tissue>
    </source>
</reference>
<feature type="domain" description="RNase III" evidence="8">
    <location>
        <begin position="78"/>
        <end position="218"/>
    </location>
</feature>
<comment type="similarity">
    <text evidence="6">Belongs to the ribonuclease III family. Mitochondrion-specific ribosomal protein mL44 subfamily.</text>
</comment>
<dbReference type="InterPro" id="IPR044444">
    <property type="entry name" value="Ribosomal_mL44_DSRM_metazoa"/>
</dbReference>
<dbReference type="KEGG" id="ccal:108627855"/>
<evidence type="ECO:0000256" key="7">
    <source>
        <dbReference type="ARBA" id="ARBA00035187"/>
    </source>
</evidence>
<proteinExistence type="inferred from homology"/>
<name>A0AAJ7J5V4_9HYME</name>
<dbReference type="GO" id="GO:1990904">
    <property type="term" value="C:ribonucleoprotein complex"/>
    <property type="evidence" value="ECO:0007669"/>
    <property type="project" value="UniProtKB-KW"/>
</dbReference>
<dbReference type="GO" id="GO:0004525">
    <property type="term" value="F:ribonuclease III activity"/>
    <property type="evidence" value="ECO:0007669"/>
    <property type="project" value="InterPro"/>
</dbReference>
<dbReference type="InterPro" id="IPR000999">
    <property type="entry name" value="RNase_III_dom"/>
</dbReference>
<dbReference type="GO" id="GO:0005739">
    <property type="term" value="C:mitochondrion"/>
    <property type="evidence" value="ECO:0007669"/>
    <property type="project" value="UniProtKB-SubCell"/>
</dbReference>
<sequence>MNRLRPCLKTLANVKSINFEDCRYIHRWISRTQMELTHKKKKKLPPQPEPKRSSFIDWNRSAEIYAFNCRLSEKFDTEKLNEAFVHKSYAVEEMKQQEKMGIKDPAVNIQDNEKFIKKGRQITLDAIKKYLNKCLPRLPEEGVIAISDYLMSEEMLAKASQHIGTKDIILTGEHPVARETMASTFTALVGALAESVNADHAAVFVQDFLIAGLAEKDLTEIWTPAKPFEMLNDIISSERKTSIEARLIGQAGKNTILSAYHIGIYANKEYLGSGFGQTIAEAKDVAAINIMAEMFGLLHSSKPLRFDEKINLST</sequence>
<evidence type="ECO:0000256" key="6">
    <source>
        <dbReference type="ARBA" id="ARBA00024034"/>
    </source>
</evidence>
<dbReference type="InterPro" id="IPR055189">
    <property type="entry name" value="RM44_endonuclase"/>
</dbReference>
<dbReference type="Pfam" id="PF22892">
    <property type="entry name" value="DSRM_MRPL44"/>
    <property type="match status" value="1"/>
</dbReference>
<keyword evidence="3 10" id="KW-0689">Ribosomal protein</keyword>
<dbReference type="GO" id="GO:0005840">
    <property type="term" value="C:ribosome"/>
    <property type="evidence" value="ECO:0007669"/>
    <property type="project" value="UniProtKB-KW"/>
</dbReference>
<evidence type="ECO:0000256" key="3">
    <source>
        <dbReference type="ARBA" id="ARBA00022980"/>
    </source>
</evidence>
<dbReference type="CDD" id="cd19874">
    <property type="entry name" value="DSRM_MRPL44"/>
    <property type="match status" value="1"/>
</dbReference>
<dbReference type="GeneID" id="108627855"/>
<evidence type="ECO:0000256" key="1">
    <source>
        <dbReference type="ARBA" id="ARBA00004173"/>
    </source>
</evidence>
<evidence type="ECO:0000256" key="2">
    <source>
        <dbReference type="ARBA" id="ARBA00022946"/>
    </source>
</evidence>
<comment type="subcellular location">
    <subcellularLocation>
        <location evidence="1">Mitochondrion</location>
    </subcellularLocation>
</comment>
<dbReference type="SUPFAM" id="SSF69065">
    <property type="entry name" value="RNase III domain-like"/>
    <property type="match status" value="1"/>
</dbReference>
<dbReference type="RefSeq" id="XP_017884892.1">
    <property type="nucleotide sequence ID" value="XM_018029403.2"/>
</dbReference>
<evidence type="ECO:0000256" key="5">
    <source>
        <dbReference type="ARBA" id="ARBA00023274"/>
    </source>
</evidence>